<organism evidence="9 10">
    <name type="scientific">Paenibacillus montaniterrae</name>
    <dbReference type="NCBI Taxonomy" id="429341"/>
    <lineage>
        <taxon>Bacteria</taxon>
        <taxon>Bacillati</taxon>
        <taxon>Bacillota</taxon>
        <taxon>Bacilli</taxon>
        <taxon>Bacillales</taxon>
        <taxon>Paenibacillaceae</taxon>
        <taxon>Paenibacillus</taxon>
    </lineage>
</organism>
<dbReference type="InterPro" id="IPR015856">
    <property type="entry name" value="ABC_transpr_CbiO/EcfA_su"/>
</dbReference>
<dbReference type="PANTHER" id="PTHR43553">
    <property type="entry name" value="HEAVY METAL TRANSPORTER"/>
    <property type="match status" value="1"/>
</dbReference>
<dbReference type="InterPro" id="IPR003439">
    <property type="entry name" value="ABC_transporter-like_ATP-bd"/>
</dbReference>
<sequence>MKRAIYIFIPTTTKIYAAEQLVAIRSYDQHQLLQPFTCAVHEGEWITLVGRNGSGKSTLGRIISGLQRSGLEITGQEMRQSADIFPIVTQMTSDYLLGASAYEDLVISYEQYGRRVEPEQLEARIDELLAALQLRELKHVPIDQLSGGERQLVAFTGALLMETRCIILDEITSMLSETNKWRVCEMIRKLAAEQGIAVIWITQQLDELEASDTVWVMSELEMVYQGSAAELYRYCGEEAGSKAAQLGLPTPWSVHKSYELGLAAEQLQFNPYSLAKVVKQHAVAAY</sequence>
<keyword evidence="10" id="KW-1185">Reference proteome</keyword>
<dbReference type="RefSeq" id="WP_213512849.1">
    <property type="nucleotide sequence ID" value="NZ_BOSE01000001.1"/>
</dbReference>
<dbReference type="InterPro" id="IPR003593">
    <property type="entry name" value="AAA+_ATPase"/>
</dbReference>
<dbReference type="Pfam" id="PF00005">
    <property type="entry name" value="ABC_tran"/>
    <property type="match status" value="1"/>
</dbReference>
<name>A0A919YNR4_9BACL</name>
<feature type="domain" description="ABC transporter" evidence="8">
    <location>
        <begin position="16"/>
        <end position="244"/>
    </location>
</feature>
<evidence type="ECO:0000256" key="4">
    <source>
        <dbReference type="ARBA" id="ARBA00022741"/>
    </source>
</evidence>
<dbReference type="CDD" id="cd03225">
    <property type="entry name" value="ABC_cobalt_CbiO_domain1"/>
    <property type="match status" value="1"/>
</dbReference>
<dbReference type="Gene3D" id="3.40.50.300">
    <property type="entry name" value="P-loop containing nucleotide triphosphate hydrolases"/>
    <property type="match status" value="1"/>
</dbReference>
<evidence type="ECO:0000256" key="6">
    <source>
        <dbReference type="ARBA" id="ARBA00022967"/>
    </source>
</evidence>
<evidence type="ECO:0000313" key="10">
    <source>
        <dbReference type="Proteomes" id="UP000683139"/>
    </source>
</evidence>
<keyword evidence="2" id="KW-0813">Transport</keyword>
<dbReference type="PROSITE" id="PS50893">
    <property type="entry name" value="ABC_TRANSPORTER_2"/>
    <property type="match status" value="1"/>
</dbReference>
<dbReference type="InterPro" id="IPR050095">
    <property type="entry name" value="ECF_ABC_transporter_ATP-bd"/>
</dbReference>
<evidence type="ECO:0000256" key="1">
    <source>
        <dbReference type="ARBA" id="ARBA00005417"/>
    </source>
</evidence>
<evidence type="ECO:0000256" key="5">
    <source>
        <dbReference type="ARBA" id="ARBA00022840"/>
    </source>
</evidence>
<evidence type="ECO:0000256" key="7">
    <source>
        <dbReference type="ARBA" id="ARBA00023136"/>
    </source>
</evidence>
<keyword evidence="5 9" id="KW-0067">ATP-binding</keyword>
<keyword evidence="6" id="KW-1278">Translocase</keyword>
<dbReference type="Proteomes" id="UP000683139">
    <property type="component" value="Unassembled WGS sequence"/>
</dbReference>
<dbReference type="EMBL" id="BOSE01000001">
    <property type="protein sequence ID" value="GIP14636.1"/>
    <property type="molecule type" value="Genomic_DNA"/>
</dbReference>
<evidence type="ECO:0000313" key="9">
    <source>
        <dbReference type="EMBL" id="GIP14636.1"/>
    </source>
</evidence>
<keyword evidence="7" id="KW-0472">Membrane</keyword>
<proteinExistence type="inferred from homology"/>
<dbReference type="GO" id="GO:0042626">
    <property type="term" value="F:ATPase-coupled transmembrane transporter activity"/>
    <property type="evidence" value="ECO:0007669"/>
    <property type="project" value="TreeGrafter"/>
</dbReference>
<dbReference type="GO" id="GO:0016887">
    <property type="term" value="F:ATP hydrolysis activity"/>
    <property type="evidence" value="ECO:0007669"/>
    <property type="project" value="InterPro"/>
</dbReference>
<dbReference type="InterPro" id="IPR027417">
    <property type="entry name" value="P-loop_NTPase"/>
</dbReference>
<accession>A0A919YNR4</accession>
<protein>
    <submittedName>
        <fullName evidence="9">Energy-coupling factor transporter ATP-binding protein EcfA</fullName>
    </submittedName>
</protein>
<dbReference type="GO" id="GO:0005524">
    <property type="term" value="F:ATP binding"/>
    <property type="evidence" value="ECO:0007669"/>
    <property type="project" value="UniProtKB-KW"/>
</dbReference>
<evidence type="ECO:0000259" key="8">
    <source>
        <dbReference type="PROSITE" id="PS50893"/>
    </source>
</evidence>
<comment type="caution">
    <text evidence="9">The sequence shown here is derived from an EMBL/GenBank/DDBJ whole genome shotgun (WGS) entry which is preliminary data.</text>
</comment>
<dbReference type="SUPFAM" id="SSF52540">
    <property type="entry name" value="P-loop containing nucleoside triphosphate hydrolases"/>
    <property type="match status" value="1"/>
</dbReference>
<evidence type="ECO:0000256" key="2">
    <source>
        <dbReference type="ARBA" id="ARBA00022448"/>
    </source>
</evidence>
<dbReference type="AlphaFoldDB" id="A0A919YNR4"/>
<comment type="similarity">
    <text evidence="1">Belongs to the ABC transporter superfamily.</text>
</comment>
<keyword evidence="4" id="KW-0547">Nucleotide-binding</keyword>
<gene>
    <name evidence="9" type="primary">ecfA</name>
    <name evidence="9" type="ORF">J40TS1_02780</name>
</gene>
<dbReference type="SMART" id="SM00382">
    <property type="entry name" value="AAA"/>
    <property type="match status" value="1"/>
</dbReference>
<evidence type="ECO:0000256" key="3">
    <source>
        <dbReference type="ARBA" id="ARBA00022475"/>
    </source>
</evidence>
<dbReference type="GO" id="GO:0043190">
    <property type="term" value="C:ATP-binding cassette (ABC) transporter complex"/>
    <property type="evidence" value="ECO:0007669"/>
    <property type="project" value="TreeGrafter"/>
</dbReference>
<dbReference type="PANTHER" id="PTHR43553:SF24">
    <property type="entry name" value="ENERGY-COUPLING FACTOR TRANSPORTER ATP-BINDING PROTEIN ECFA1"/>
    <property type="match status" value="1"/>
</dbReference>
<keyword evidence="3" id="KW-1003">Cell membrane</keyword>
<reference evidence="9" key="1">
    <citation type="submission" date="2021-03" db="EMBL/GenBank/DDBJ databases">
        <title>Antimicrobial resistance genes in bacteria isolated from Japanese honey, and their potential for conferring macrolide and lincosamide resistance in the American foulbrood pathogen Paenibacillus larvae.</title>
        <authorList>
            <person name="Okamoto M."/>
            <person name="Kumagai M."/>
            <person name="Kanamori H."/>
            <person name="Takamatsu D."/>
        </authorList>
    </citation>
    <scope>NUCLEOTIDE SEQUENCE</scope>
    <source>
        <strain evidence="9">J40TS1</strain>
    </source>
</reference>